<dbReference type="AlphaFoldDB" id="A0AA40DMU5"/>
<dbReference type="Proteomes" id="UP001172102">
    <property type="component" value="Unassembled WGS sequence"/>
</dbReference>
<reference evidence="2" key="1">
    <citation type="submission" date="2023-06" db="EMBL/GenBank/DDBJ databases">
        <title>Genome-scale phylogeny and comparative genomics of the fungal order Sordariales.</title>
        <authorList>
            <consortium name="Lawrence Berkeley National Laboratory"/>
            <person name="Hensen N."/>
            <person name="Bonometti L."/>
            <person name="Westerberg I."/>
            <person name="Brannstrom I.O."/>
            <person name="Guillou S."/>
            <person name="Cros-Aarteil S."/>
            <person name="Calhoun S."/>
            <person name="Haridas S."/>
            <person name="Kuo A."/>
            <person name="Mondo S."/>
            <person name="Pangilinan J."/>
            <person name="Riley R."/>
            <person name="Labutti K."/>
            <person name="Andreopoulos B."/>
            <person name="Lipzen A."/>
            <person name="Chen C."/>
            <person name="Yanf M."/>
            <person name="Daum C."/>
            <person name="Ng V."/>
            <person name="Clum A."/>
            <person name="Steindorff A."/>
            <person name="Ohm R."/>
            <person name="Martin F."/>
            <person name="Silar P."/>
            <person name="Natvig D."/>
            <person name="Lalanne C."/>
            <person name="Gautier V."/>
            <person name="Ament-Velasquez S.L."/>
            <person name="Kruys A."/>
            <person name="Hutchinson M.I."/>
            <person name="Powell A.J."/>
            <person name="Barry K."/>
            <person name="Miller A.N."/>
            <person name="Grigoriev I.V."/>
            <person name="Debuchy R."/>
            <person name="Gladieux P."/>
            <person name="Thoren M.H."/>
            <person name="Johannesson H."/>
        </authorList>
    </citation>
    <scope>NUCLEOTIDE SEQUENCE</scope>
    <source>
        <strain evidence="2">SMH4607-1</strain>
    </source>
</reference>
<evidence type="ECO:0000256" key="1">
    <source>
        <dbReference type="SAM" id="Phobius"/>
    </source>
</evidence>
<sequence>MYSNGVPVLTGNPACVLRVVNKGKDGRSFLSGVCIGVTDDGEQVMERIHDHLRTIVWPHPRMKARGLVTMVFWEIEVRLAVLDPMNPRHLEMLPHPVPIILGSHQRSEGLTEAFHRPRMIRGLVAFILREQHAALHGDVEPRMALLFAEKLNCRRVGWLISVNFLLCVGVGGIGYGLTNNSTEAALTWFGAFGTLFGAFQAFIFWMFN</sequence>
<proteinExistence type="predicted"/>
<evidence type="ECO:0000313" key="2">
    <source>
        <dbReference type="EMBL" id="KAK0705633.1"/>
    </source>
</evidence>
<protein>
    <submittedName>
        <fullName evidence="2">Uncharacterized protein</fullName>
    </submittedName>
</protein>
<accession>A0AA40DMU5</accession>
<name>A0AA40DMU5_9PEZI</name>
<comment type="caution">
    <text evidence="2">The sequence shown here is derived from an EMBL/GenBank/DDBJ whole genome shotgun (WGS) entry which is preliminary data.</text>
</comment>
<keyword evidence="1" id="KW-0472">Membrane</keyword>
<keyword evidence="1" id="KW-0812">Transmembrane</keyword>
<dbReference type="EMBL" id="JAUKUA010000007">
    <property type="protein sequence ID" value="KAK0705633.1"/>
    <property type="molecule type" value="Genomic_DNA"/>
</dbReference>
<keyword evidence="1" id="KW-1133">Transmembrane helix</keyword>
<gene>
    <name evidence="2" type="ORF">B0H67DRAFT_649941</name>
</gene>
<evidence type="ECO:0000313" key="3">
    <source>
        <dbReference type="Proteomes" id="UP001172102"/>
    </source>
</evidence>
<organism evidence="2 3">
    <name type="scientific">Lasiosphaeris hirsuta</name>
    <dbReference type="NCBI Taxonomy" id="260670"/>
    <lineage>
        <taxon>Eukaryota</taxon>
        <taxon>Fungi</taxon>
        <taxon>Dikarya</taxon>
        <taxon>Ascomycota</taxon>
        <taxon>Pezizomycotina</taxon>
        <taxon>Sordariomycetes</taxon>
        <taxon>Sordariomycetidae</taxon>
        <taxon>Sordariales</taxon>
        <taxon>Lasiosphaeriaceae</taxon>
        <taxon>Lasiosphaeris</taxon>
    </lineage>
</organism>
<feature type="transmembrane region" description="Helical" evidence="1">
    <location>
        <begin position="184"/>
        <end position="207"/>
    </location>
</feature>
<keyword evidence="3" id="KW-1185">Reference proteome</keyword>
<feature type="transmembrane region" description="Helical" evidence="1">
    <location>
        <begin position="156"/>
        <end position="178"/>
    </location>
</feature>